<comment type="function">
    <text evidence="9">Required for mobilization of iron from the bacterioferritin (BFR) complex.</text>
</comment>
<evidence type="ECO:0000256" key="4">
    <source>
        <dbReference type="ARBA" id="ARBA00022982"/>
    </source>
</evidence>
<dbReference type="Gene3D" id="1.10.10.1100">
    <property type="entry name" value="BFD-like [2Fe-2S]-binding domain"/>
    <property type="match status" value="1"/>
</dbReference>
<accession>A0A845SL36</accession>
<organism evidence="12 13">
    <name type="scientific">Acerihabitans arboris</name>
    <dbReference type="NCBI Taxonomy" id="2691583"/>
    <lineage>
        <taxon>Bacteria</taxon>
        <taxon>Pseudomonadati</taxon>
        <taxon>Pseudomonadota</taxon>
        <taxon>Gammaproteobacteria</taxon>
        <taxon>Enterobacterales</taxon>
        <taxon>Pectobacteriaceae</taxon>
        <taxon>Acerihabitans</taxon>
    </lineage>
</organism>
<protein>
    <recommendedName>
        <fullName evidence="8">Bacterioferritin-associated ferredoxin</fullName>
    </recommendedName>
</protein>
<evidence type="ECO:0000256" key="2">
    <source>
        <dbReference type="ARBA" id="ARBA00022714"/>
    </source>
</evidence>
<dbReference type="InterPro" id="IPR052371">
    <property type="entry name" value="BFD-associated_ferredoxin"/>
</dbReference>
<dbReference type="InterPro" id="IPR041854">
    <property type="entry name" value="BFD-like_2Fe2S-bd_dom_sf"/>
</dbReference>
<evidence type="ECO:0000256" key="10">
    <source>
        <dbReference type="ARBA" id="ARBA00046332"/>
    </source>
</evidence>
<evidence type="ECO:0000256" key="8">
    <source>
        <dbReference type="ARBA" id="ARBA00039386"/>
    </source>
</evidence>
<evidence type="ECO:0000256" key="1">
    <source>
        <dbReference type="ARBA" id="ARBA00022448"/>
    </source>
</evidence>
<keyword evidence="6" id="KW-0411">Iron-sulfur</keyword>
<dbReference type="AlphaFoldDB" id="A0A845SL36"/>
<evidence type="ECO:0000256" key="9">
    <source>
        <dbReference type="ARBA" id="ARBA00046130"/>
    </source>
</evidence>
<evidence type="ECO:0000256" key="5">
    <source>
        <dbReference type="ARBA" id="ARBA00023004"/>
    </source>
</evidence>
<evidence type="ECO:0000313" key="13">
    <source>
        <dbReference type="Proteomes" id="UP000461443"/>
    </source>
</evidence>
<dbReference type="EMBL" id="WUBS01000027">
    <property type="protein sequence ID" value="NDL65993.1"/>
    <property type="molecule type" value="Genomic_DNA"/>
</dbReference>
<keyword evidence="3" id="KW-0479">Metal-binding</keyword>
<comment type="caution">
    <text evidence="12">The sequence shown here is derived from an EMBL/GenBank/DDBJ whole genome shotgun (WGS) entry which is preliminary data.</text>
</comment>
<keyword evidence="2" id="KW-0001">2Fe-2S</keyword>
<comment type="cofactor">
    <cofactor evidence="7">
        <name>[2Fe-2S] cluster</name>
        <dbReference type="ChEBI" id="CHEBI:190135"/>
    </cofactor>
</comment>
<dbReference type="InterPro" id="IPR007419">
    <property type="entry name" value="BFD-like_2Fe2S-bd_dom"/>
</dbReference>
<dbReference type="PANTHER" id="PTHR37424:SF1">
    <property type="entry name" value="BACTERIOFERRITIN-ASSOCIATED FERREDOXIN"/>
    <property type="match status" value="1"/>
</dbReference>
<dbReference type="Proteomes" id="UP000461443">
    <property type="component" value="Unassembled WGS sequence"/>
</dbReference>
<keyword evidence="1" id="KW-0813">Transport</keyword>
<feature type="domain" description="BFD-like [2Fe-2S]-binding" evidence="11">
    <location>
        <begin position="2"/>
        <end position="51"/>
    </location>
</feature>
<gene>
    <name evidence="12" type="ORF">GRH90_25025</name>
</gene>
<reference evidence="12 13" key="1">
    <citation type="submission" date="2019-12" db="EMBL/GenBank/DDBJ databases">
        <authorList>
            <person name="Lee S.D."/>
        </authorList>
    </citation>
    <scope>NUCLEOTIDE SEQUENCE [LARGE SCALE GENOMIC DNA]</scope>
    <source>
        <strain evidence="12 13">SAP-6</strain>
    </source>
</reference>
<evidence type="ECO:0000259" key="11">
    <source>
        <dbReference type="Pfam" id="PF04324"/>
    </source>
</evidence>
<dbReference type="RefSeq" id="WP_162368697.1">
    <property type="nucleotide sequence ID" value="NZ_WUBS01000027.1"/>
</dbReference>
<evidence type="ECO:0000256" key="6">
    <source>
        <dbReference type="ARBA" id="ARBA00023014"/>
    </source>
</evidence>
<proteinExistence type="inferred from homology"/>
<evidence type="ECO:0000256" key="3">
    <source>
        <dbReference type="ARBA" id="ARBA00022723"/>
    </source>
</evidence>
<comment type="similarity">
    <text evidence="10">Belongs to the Bfd family.</text>
</comment>
<dbReference type="GO" id="GO:0046872">
    <property type="term" value="F:metal ion binding"/>
    <property type="evidence" value="ECO:0007669"/>
    <property type="project" value="UniProtKB-KW"/>
</dbReference>
<reference evidence="12 13" key="2">
    <citation type="submission" date="2020-02" db="EMBL/GenBank/DDBJ databases">
        <title>The new genus of Enterobacteriales.</title>
        <authorList>
            <person name="Kim I.S."/>
        </authorList>
    </citation>
    <scope>NUCLEOTIDE SEQUENCE [LARGE SCALE GENOMIC DNA]</scope>
    <source>
        <strain evidence="12 13">SAP-6</strain>
    </source>
</reference>
<keyword evidence="5" id="KW-0408">Iron</keyword>
<evidence type="ECO:0000313" key="12">
    <source>
        <dbReference type="EMBL" id="NDL65993.1"/>
    </source>
</evidence>
<dbReference type="GO" id="GO:0051537">
    <property type="term" value="F:2 iron, 2 sulfur cluster binding"/>
    <property type="evidence" value="ECO:0007669"/>
    <property type="project" value="UniProtKB-KW"/>
</dbReference>
<dbReference type="PANTHER" id="PTHR37424">
    <property type="entry name" value="BACTERIOFERRITIN-ASSOCIATED FERREDOXIN"/>
    <property type="match status" value="1"/>
</dbReference>
<keyword evidence="4" id="KW-0249">Electron transport</keyword>
<sequence>MYVCLCNAVSDTAIRKAVRSYQPKTFQELKCIVPVANKCGKCACKARLIMEDELQQLVHYEKIA</sequence>
<dbReference type="NCBIfam" id="NF007803">
    <property type="entry name" value="PRK10509.1"/>
    <property type="match status" value="1"/>
</dbReference>
<keyword evidence="13" id="KW-1185">Reference proteome</keyword>
<evidence type="ECO:0000256" key="7">
    <source>
        <dbReference type="ARBA" id="ARBA00034078"/>
    </source>
</evidence>
<dbReference type="Pfam" id="PF04324">
    <property type="entry name" value="Fer2_BFD"/>
    <property type="match status" value="1"/>
</dbReference>
<name>A0A845SL36_9GAMM</name>